<evidence type="ECO:0000256" key="1">
    <source>
        <dbReference type="ARBA" id="ARBA00001974"/>
    </source>
</evidence>
<evidence type="ECO:0000259" key="6">
    <source>
        <dbReference type="Pfam" id="PF00732"/>
    </source>
</evidence>
<dbReference type="InterPro" id="IPR012132">
    <property type="entry name" value="GMC_OxRdtase"/>
</dbReference>
<dbReference type="STRING" id="299467.A0A443S665"/>
<evidence type="ECO:0000256" key="5">
    <source>
        <dbReference type="PIRSR" id="PIRSR000137-2"/>
    </source>
</evidence>
<comment type="similarity">
    <text evidence="2">Belongs to the GMC oxidoreductase family.</text>
</comment>
<keyword evidence="3" id="KW-0285">Flavoprotein</keyword>
<dbReference type="OrthoDB" id="269227at2759"/>
<dbReference type="EMBL" id="NCKV01007323">
    <property type="protein sequence ID" value="RWS23017.1"/>
    <property type="molecule type" value="Genomic_DNA"/>
</dbReference>
<comment type="caution">
    <text evidence="8">The sequence shown here is derived from an EMBL/GenBank/DDBJ whole genome shotgun (WGS) entry which is preliminary data.</text>
</comment>
<feature type="domain" description="Glucose-methanol-choline oxidoreductase C-terminal" evidence="7">
    <location>
        <begin position="352"/>
        <end position="486"/>
    </location>
</feature>
<dbReference type="SUPFAM" id="SSF51905">
    <property type="entry name" value="FAD/NAD(P)-binding domain"/>
    <property type="match status" value="1"/>
</dbReference>
<dbReference type="InterPro" id="IPR007867">
    <property type="entry name" value="GMC_OxRtase_C"/>
</dbReference>
<organism evidence="8 9">
    <name type="scientific">Leptotrombidium deliense</name>
    <dbReference type="NCBI Taxonomy" id="299467"/>
    <lineage>
        <taxon>Eukaryota</taxon>
        <taxon>Metazoa</taxon>
        <taxon>Ecdysozoa</taxon>
        <taxon>Arthropoda</taxon>
        <taxon>Chelicerata</taxon>
        <taxon>Arachnida</taxon>
        <taxon>Acari</taxon>
        <taxon>Acariformes</taxon>
        <taxon>Trombidiformes</taxon>
        <taxon>Prostigmata</taxon>
        <taxon>Anystina</taxon>
        <taxon>Parasitengona</taxon>
        <taxon>Trombiculoidea</taxon>
        <taxon>Trombiculidae</taxon>
        <taxon>Leptotrombidium</taxon>
    </lineage>
</organism>
<dbReference type="Pfam" id="PF00732">
    <property type="entry name" value="GMC_oxred_N"/>
    <property type="match status" value="1"/>
</dbReference>
<feature type="binding site" evidence="5">
    <location>
        <position position="218"/>
    </location>
    <ligand>
        <name>FAD</name>
        <dbReference type="ChEBI" id="CHEBI:57692"/>
    </ligand>
</feature>
<keyword evidence="4 5" id="KW-0274">FAD</keyword>
<comment type="cofactor">
    <cofactor evidence="1 5">
        <name>FAD</name>
        <dbReference type="ChEBI" id="CHEBI:57692"/>
    </cofactor>
</comment>
<dbReference type="PANTHER" id="PTHR11552">
    <property type="entry name" value="GLUCOSE-METHANOL-CHOLINE GMC OXIDOREDUCTASE"/>
    <property type="match status" value="1"/>
</dbReference>
<feature type="domain" description="Glucose-methanol-choline oxidoreductase N-terminal" evidence="6">
    <location>
        <begin position="6"/>
        <end position="294"/>
    </location>
</feature>
<dbReference type="Pfam" id="PF05199">
    <property type="entry name" value="GMC_oxred_C"/>
    <property type="match status" value="1"/>
</dbReference>
<evidence type="ECO:0000259" key="7">
    <source>
        <dbReference type="Pfam" id="PF05199"/>
    </source>
</evidence>
<name>A0A443S665_9ACAR</name>
<dbReference type="PANTHER" id="PTHR11552:SF147">
    <property type="entry name" value="CHOLINE DEHYDROGENASE, MITOCHONDRIAL"/>
    <property type="match status" value="1"/>
</dbReference>
<evidence type="ECO:0000256" key="2">
    <source>
        <dbReference type="ARBA" id="ARBA00010790"/>
    </source>
</evidence>
<proteinExistence type="inferred from homology"/>
<dbReference type="VEuPathDB" id="VectorBase:LDEU009023"/>
<evidence type="ECO:0000313" key="8">
    <source>
        <dbReference type="EMBL" id="RWS23017.1"/>
    </source>
</evidence>
<reference evidence="8 9" key="1">
    <citation type="journal article" date="2018" name="Gigascience">
        <title>Genomes of trombidid mites reveal novel predicted allergens and laterally-transferred genes associated with secondary metabolism.</title>
        <authorList>
            <person name="Dong X."/>
            <person name="Chaisiri K."/>
            <person name="Xia D."/>
            <person name="Armstrong S.D."/>
            <person name="Fang Y."/>
            <person name="Donnelly M.J."/>
            <person name="Kadowaki T."/>
            <person name="McGarry J.W."/>
            <person name="Darby A.C."/>
            <person name="Makepeace B.L."/>
        </authorList>
    </citation>
    <scope>NUCLEOTIDE SEQUENCE [LARGE SCALE GENOMIC DNA]</scope>
    <source>
        <strain evidence="8">UoL-UT</strain>
    </source>
</reference>
<dbReference type="GO" id="GO:0050660">
    <property type="term" value="F:flavin adenine dinucleotide binding"/>
    <property type="evidence" value="ECO:0007669"/>
    <property type="project" value="InterPro"/>
</dbReference>
<evidence type="ECO:0000256" key="3">
    <source>
        <dbReference type="ARBA" id="ARBA00022630"/>
    </source>
</evidence>
<dbReference type="InterPro" id="IPR000172">
    <property type="entry name" value="GMC_OxRdtase_N"/>
</dbReference>
<dbReference type="GO" id="GO:0016614">
    <property type="term" value="F:oxidoreductase activity, acting on CH-OH group of donors"/>
    <property type="evidence" value="ECO:0007669"/>
    <property type="project" value="InterPro"/>
</dbReference>
<gene>
    <name evidence="8" type="ORF">B4U80_10784</name>
</gene>
<evidence type="ECO:0000256" key="4">
    <source>
        <dbReference type="ARBA" id="ARBA00022827"/>
    </source>
</evidence>
<sequence>SAIKYYDYIVVGGGTAGCVVATRLSENPETTVLLLEAGREPSALADFVALFPFLVASNQNFHYFAEAEEFGLRGSYWPRGKMLGGSSSFNGAMFIRANKLNFDSWVKEGAEGWSWDDVLPFYKKVENYLIKTAVPELHSNEGLIPITTSENDSVLNTFIVDTQKFGLDYRDPNDGYLTGVSYTPLNIYENIRQTSYTNYLKPVIGKRKNLVVETNAFVERILFDHNKRATSIIYKQYDIKRIAGVNKEVILCAGVINTPQLLMLSGVGPSKHLESFGINVVMDLPVGRNLKDHFTVTQIHKYENHLKEPLFYGSGNAFFTSEFEKNSLNPDIQLIVTLYPSLYTINVVLVTPESKGYIELKSNNPYVHPLIKPMYLSKEIDLNRFADGLRKASKIFKTDTFLHCDTEKCGQLNATSIDYWKTVAKTKGQHFLHPVGTCKMGSQSSNDSVVDNKLKIIGLQNVRIADSSVFPDQISSNPVATILMIAERVVHFIKSNE</sequence>
<feature type="non-terminal residue" evidence="8">
    <location>
        <position position="1"/>
    </location>
</feature>
<dbReference type="Proteomes" id="UP000288716">
    <property type="component" value="Unassembled WGS sequence"/>
</dbReference>
<accession>A0A443S665</accession>
<protein>
    <submittedName>
        <fullName evidence="8">Glucose dehydrogenase-like [FAD: quinone] isoform X2</fullName>
    </submittedName>
</protein>
<dbReference type="Gene3D" id="3.30.560.10">
    <property type="entry name" value="Glucose Oxidase, domain 3"/>
    <property type="match status" value="1"/>
</dbReference>
<dbReference type="InterPro" id="IPR036188">
    <property type="entry name" value="FAD/NAD-bd_sf"/>
</dbReference>
<dbReference type="PIRSF" id="PIRSF000137">
    <property type="entry name" value="Alcohol_oxidase"/>
    <property type="match status" value="1"/>
</dbReference>
<dbReference type="Gene3D" id="3.50.50.60">
    <property type="entry name" value="FAD/NAD(P)-binding domain"/>
    <property type="match status" value="1"/>
</dbReference>
<evidence type="ECO:0000313" key="9">
    <source>
        <dbReference type="Proteomes" id="UP000288716"/>
    </source>
</evidence>
<keyword evidence="9" id="KW-1185">Reference proteome</keyword>
<dbReference type="SUPFAM" id="SSF54373">
    <property type="entry name" value="FAD-linked reductases, C-terminal domain"/>
    <property type="match status" value="1"/>
</dbReference>
<dbReference type="AlphaFoldDB" id="A0A443S665"/>